<dbReference type="PRINTS" id="PR00033">
    <property type="entry name" value="HTHASNC"/>
</dbReference>
<dbReference type="Gene3D" id="3.30.70.920">
    <property type="match status" value="1"/>
</dbReference>
<feature type="domain" description="HTH asnC-type" evidence="4">
    <location>
        <begin position="7"/>
        <end position="68"/>
    </location>
</feature>
<sequence>MQENADLDSFDRRLLALVRRDNLQPARVLADTVGLSESAVSRRLRRLRDEGIIIADVAVVDPARLARVLTMHVLVEMEREGTAVLDALIDKLTARPEVQAAWYVTGDTDLILYVVVPTMEAYEVFTREMLNDDARVRAFKTLISIREVLPFDPARRALAR</sequence>
<dbReference type="PROSITE" id="PS50956">
    <property type="entry name" value="HTH_ASNC_2"/>
    <property type="match status" value="1"/>
</dbReference>
<dbReference type="InterPro" id="IPR036388">
    <property type="entry name" value="WH-like_DNA-bd_sf"/>
</dbReference>
<dbReference type="GO" id="GO:0005829">
    <property type="term" value="C:cytosol"/>
    <property type="evidence" value="ECO:0007669"/>
    <property type="project" value="TreeGrafter"/>
</dbReference>
<keyword evidence="6" id="KW-1185">Reference proteome</keyword>
<dbReference type="InterPro" id="IPR011008">
    <property type="entry name" value="Dimeric_a/b-barrel"/>
</dbReference>
<reference evidence="5 6" key="1">
    <citation type="journal article" date="2014" name="Genome Announc.">
        <title>Genome Sequence of a Promising Hydrogen-Producing Facultative Anaerobic Bacterium, Brevundimonas naejangsanensis Strain B1.</title>
        <authorList>
            <person name="Su H."/>
            <person name="Zhang T."/>
            <person name="Bao M."/>
            <person name="Jiang Y."/>
            <person name="Wang Y."/>
            <person name="Tan T."/>
        </authorList>
    </citation>
    <scope>NUCLEOTIDE SEQUENCE [LARGE SCALE GENOMIC DNA]</scope>
    <source>
        <strain evidence="5 6">B1</strain>
    </source>
</reference>
<evidence type="ECO:0000256" key="2">
    <source>
        <dbReference type="ARBA" id="ARBA00023125"/>
    </source>
</evidence>
<protein>
    <submittedName>
        <fullName evidence="5">AsnC family transcriptional regulator</fullName>
    </submittedName>
</protein>
<gene>
    <name evidence="5" type="ORF">DA69_09235</name>
</gene>
<dbReference type="eggNOG" id="COG1522">
    <property type="taxonomic scope" value="Bacteria"/>
</dbReference>
<dbReference type="Pfam" id="PF13412">
    <property type="entry name" value="HTH_24"/>
    <property type="match status" value="1"/>
</dbReference>
<dbReference type="SMART" id="SM00344">
    <property type="entry name" value="HTH_ASNC"/>
    <property type="match status" value="1"/>
</dbReference>
<evidence type="ECO:0000256" key="1">
    <source>
        <dbReference type="ARBA" id="ARBA00023015"/>
    </source>
</evidence>
<evidence type="ECO:0000256" key="3">
    <source>
        <dbReference type="ARBA" id="ARBA00023163"/>
    </source>
</evidence>
<dbReference type="GO" id="GO:0043565">
    <property type="term" value="F:sequence-specific DNA binding"/>
    <property type="evidence" value="ECO:0007669"/>
    <property type="project" value="InterPro"/>
</dbReference>
<dbReference type="KEGG" id="bne:DA69_09235"/>
<evidence type="ECO:0000259" key="4">
    <source>
        <dbReference type="PROSITE" id="PS50956"/>
    </source>
</evidence>
<dbReference type="SUPFAM" id="SSF54909">
    <property type="entry name" value="Dimeric alpha+beta barrel"/>
    <property type="match status" value="1"/>
</dbReference>
<dbReference type="SUPFAM" id="SSF46785">
    <property type="entry name" value="Winged helix' DNA-binding domain"/>
    <property type="match status" value="1"/>
</dbReference>
<dbReference type="InterPro" id="IPR019888">
    <property type="entry name" value="Tscrpt_reg_AsnC-like"/>
</dbReference>
<accession>A0A172Y6Y6</accession>
<evidence type="ECO:0000313" key="5">
    <source>
        <dbReference type="EMBL" id="ANF54912.1"/>
    </source>
</evidence>
<dbReference type="InterPro" id="IPR000485">
    <property type="entry name" value="AsnC-type_HTH_dom"/>
</dbReference>
<dbReference type="EMBL" id="CP015614">
    <property type="protein sequence ID" value="ANF54912.1"/>
    <property type="molecule type" value="Genomic_DNA"/>
</dbReference>
<dbReference type="InterPro" id="IPR019887">
    <property type="entry name" value="Tscrpt_reg_AsnC/Lrp_C"/>
</dbReference>
<dbReference type="GO" id="GO:0043200">
    <property type="term" value="P:response to amino acid"/>
    <property type="evidence" value="ECO:0007669"/>
    <property type="project" value="TreeGrafter"/>
</dbReference>
<keyword evidence="3" id="KW-0804">Transcription</keyword>
<dbReference type="RefSeq" id="WP_025978439.1">
    <property type="nucleotide sequence ID" value="NZ_CP015614.1"/>
</dbReference>
<proteinExistence type="predicted"/>
<evidence type="ECO:0000313" key="6">
    <source>
        <dbReference type="Proteomes" id="UP000077603"/>
    </source>
</evidence>
<dbReference type="STRING" id="588932.DA69_09235"/>
<keyword evidence="2" id="KW-0238">DNA-binding</keyword>
<dbReference type="PANTHER" id="PTHR30154">
    <property type="entry name" value="LEUCINE-RESPONSIVE REGULATORY PROTEIN"/>
    <property type="match status" value="1"/>
</dbReference>
<dbReference type="Pfam" id="PF01037">
    <property type="entry name" value="AsnC_trans_reg"/>
    <property type="match status" value="1"/>
</dbReference>
<organism evidence="5 6">
    <name type="scientific">Brevundimonas naejangsanensis</name>
    <dbReference type="NCBI Taxonomy" id="588932"/>
    <lineage>
        <taxon>Bacteria</taxon>
        <taxon>Pseudomonadati</taxon>
        <taxon>Pseudomonadota</taxon>
        <taxon>Alphaproteobacteria</taxon>
        <taxon>Caulobacterales</taxon>
        <taxon>Caulobacteraceae</taxon>
        <taxon>Brevundimonas</taxon>
    </lineage>
</organism>
<dbReference type="InterPro" id="IPR036390">
    <property type="entry name" value="WH_DNA-bd_sf"/>
</dbReference>
<dbReference type="PANTHER" id="PTHR30154:SF34">
    <property type="entry name" value="TRANSCRIPTIONAL REGULATOR AZLB"/>
    <property type="match status" value="1"/>
</dbReference>
<dbReference type="Gene3D" id="1.10.10.10">
    <property type="entry name" value="Winged helix-like DNA-binding domain superfamily/Winged helix DNA-binding domain"/>
    <property type="match status" value="1"/>
</dbReference>
<name>A0A172Y6Y6_9CAUL</name>
<dbReference type="OrthoDB" id="8590699at2"/>
<keyword evidence="1" id="KW-0805">Transcription regulation</keyword>
<dbReference type="AlphaFoldDB" id="A0A172Y6Y6"/>
<dbReference type="Proteomes" id="UP000077603">
    <property type="component" value="Chromosome"/>
</dbReference>